<dbReference type="GO" id="GO:0005886">
    <property type="term" value="C:plasma membrane"/>
    <property type="evidence" value="ECO:0007669"/>
    <property type="project" value="TreeGrafter"/>
</dbReference>
<dbReference type="GO" id="GO:0052621">
    <property type="term" value="F:diguanylate cyclase activity"/>
    <property type="evidence" value="ECO:0007669"/>
    <property type="project" value="UniProtKB-EC"/>
</dbReference>
<dbReference type="SUPFAM" id="SSF55073">
    <property type="entry name" value="Nucleotide cyclase"/>
    <property type="match status" value="1"/>
</dbReference>
<sequence>MEEPRQSKILIVEDEQTNALITRRLVKNLGHIDQVATNGYEAIGMATAELPDLILMDIMMPDIDGIEVTRQLKRRPEFFNVPVIMVTGASDAKLLKEAFDAGATDYVTKGSNPIELTTRLNSALQLKYEVEQRMLRESQLEEAINRLEQLSLLDQLTGIGNRRYFDDLYDRQWRAAKRKHCSIAVVMLDVDDFKRYNDTLGHPAGDECLKKVANALNKEMRRPSDSVSRYGGEEFVAILFDTDARGALEVAERMRKAIHKMKLHHPGSRVCDFVTLSGGIACVIPDGDLTQKQLLESADKALYQAKENGRDRFSVSAQITA</sequence>
<dbReference type="Proteomes" id="UP000244906">
    <property type="component" value="Unassembled WGS sequence"/>
</dbReference>
<protein>
    <recommendedName>
        <fullName evidence="2">diguanylate cyclase</fullName>
        <ecNumber evidence="2">2.7.7.65</ecNumber>
    </recommendedName>
</protein>
<dbReference type="EMBL" id="QDDL01000001">
    <property type="protein sequence ID" value="PVZ72084.1"/>
    <property type="molecule type" value="Genomic_DNA"/>
</dbReference>
<comment type="cofactor">
    <cofactor evidence="1">
        <name>Mg(2+)</name>
        <dbReference type="ChEBI" id="CHEBI:18420"/>
    </cofactor>
</comment>
<dbReference type="InterPro" id="IPR001789">
    <property type="entry name" value="Sig_transdc_resp-reg_receiver"/>
</dbReference>
<dbReference type="RefSeq" id="WP_116685668.1">
    <property type="nucleotide sequence ID" value="NZ_CAWNYD010000001.1"/>
</dbReference>
<organism evidence="7 8">
    <name type="scientific">Pelagibaculum spongiae</name>
    <dbReference type="NCBI Taxonomy" id="2080658"/>
    <lineage>
        <taxon>Bacteria</taxon>
        <taxon>Pseudomonadati</taxon>
        <taxon>Pseudomonadota</taxon>
        <taxon>Gammaproteobacteria</taxon>
        <taxon>Oceanospirillales</taxon>
        <taxon>Pelagibaculum</taxon>
    </lineage>
</organism>
<evidence type="ECO:0000313" key="7">
    <source>
        <dbReference type="EMBL" id="PVZ72084.1"/>
    </source>
</evidence>
<dbReference type="PANTHER" id="PTHR45138">
    <property type="entry name" value="REGULATORY COMPONENTS OF SENSORY TRANSDUCTION SYSTEM"/>
    <property type="match status" value="1"/>
</dbReference>
<evidence type="ECO:0000313" key="8">
    <source>
        <dbReference type="Proteomes" id="UP000244906"/>
    </source>
</evidence>
<comment type="caution">
    <text evidence="7">The sequence shown here is derived from an EMBL/GenBank/DDBJ whole genome shotgun (WGS) entry which is preliminary data.</text>
</comment>
<dbReference type="InterPro" id="IPR029787">
    <property type="entry name" value="Nucleotide_cyclase"/>
</dbReference>
<dbReference type="EC" id="2.7.7.65" evidence="2"/>
<dbReference type="InterPro" id="IPR000160">
    <property type="entry name" value="GGDEF_dom"/>
</dbReference>
<dbReference type="Pfam" id="PF00990">
    <property type="entry name" value="GGDEF"/>
    <property type="match status" value="1"/>
</dbReference>
<keyword evidence="8" id="KW-1185">Reference proteome</keyword>
<dbReference type="AlphaFoldDB" id="A0A2V1GYC6"/>
<dbReference type="Gene3D" id="3.30.70.270">
    <property type="match status" value="1"/>
</dbReference>
<evidence type="ECO:0000256" key="2">
    <source>
        <dbReference type="ARBA" id="ARBA00012528"/>
    </source>
</evidence>
<dbReference type="GO" id="GO:0043709">
    <property type="term" value="P:cell adhesion involved in single-species biofilm formation"/>
    <property type="evidence" value="ECO:0007669"/>
    <property type="project" value="TreeGrafter"/>
</dbReference>
<keyword evidence="4" id="KW-0597">Phosphoprotein</keyword>
<dbReference type="GO" id="GO:0000160">
    <property type="term" value="P:phosphorelay signal transduction system"/>
    <property type="evidence" value="ECO:0007669"/>
    <property type="project" value="InterPro"/>
</dbReference>
<dbReference type="SMART" id="SM00267">
    <property type="entry name" value="GGDEF"/>
    <property type="match status" value="1"/>
</dbReference>
<dbReference type="Gene3D" id="3.40.50.2300">
    <property type="match status" value="1"/>
</dbReference>
<evidence type="ECO:0000256" key="4">
    <source>
        <dbReference type="PROSITE-ProRule" id="PRU00169"/>
    </source>
</evidence>
<feature type="domain" description="GGDEF" evidence="6">
    <location>
        <begin position="181"/>
        <end position="318"/>
    </location>
</feature>
<accession>A0A2V1GYC6</accession>
<evidence type="ECO:0000256" key="1">
    <source>
        <dbReference type="ARBA" id="ARBA00001946"/>
    </source>
</evidence>
<dbReference type="InterPro" id="IPR043128">
    <property type="entry name" value="Rev_trsase/Diguanyl_cyclase"/>
</dbReference>
<dbReference type="InterPro" id="IPR050469">
    <property type="entry name" value="Diguanylate_Cyclase"/>
</dbReference>
<name>A0A2V1GYC6_9GAMM</name>
<evidence type="ECO:0000259" key="5">
    <source>
        <dbReference type="PROSITE" id="PS50110"/>
    </source>
</evidence>
<dbReference type="PROSITE" id="PS50110">
    <property type="entry name" value="RESPONSE_REGULATORY"/>
    <property type="match status" value="1"/>
</dbReference>
<dbReference type="CDD" id="cd01949">
    <property type="entry name" value="GGDEF"/>
    <property type="match status" value="1"/>
</dbReference>
<evidence type="ECO:0000259" key="6">
    <source>
        <dbReference type="PROSITE" id="PS50887"/>
    </source>
</evidence>
<gene>
    <name evidence="7" type="ORF">DC094_03435</name>
</gene>
<feature type="domain" description="Response regulatory" evidence="5">
    <location>
        <begin position="8"/>
        <end position="124"/>
    </location>
</feature>
<dbReference type="OrthoDB" id="9812260at2"/>
<dbReference type="NCBIfam" id="TIGR00254">
    <property type="entry name" value="GGDEF"/>
    <property type="match status" value="1"/>
</dbReference>
<dbReference type="GO" id="GO:1902201">
    <property type="term" value="P:negative regulation of bacterial-type flagellum-dependent cell motility"/>
    <property type="evidence" value="ECO:0007669"/>
    <property type="project" value="TreeGrafter"/>
</dbReference>
<proteinExistence type="predicted"/>
<evidence type="ECO:0000256" key="3">
    <source>
        <dbReference type="ARBA" id="ARBA00034247"/>
    </source>
</evidence>
<dbReference type="Pfam" id="PF00072">
    <property type="entry name" value="Response_reg"/>
    <property type="match status" value="1"/>
</dbReference>
<reference evidence="7 8" key="1">
    <citation type="submission" date="2018-04" db="EMBL/GenBank/DDBJ databases">
        <title>Thalassorhabdus spongiae gen. nov., sp. nov., isolated from a marine sponge in South-West Iceland.</title>
        <authorList>
            <person name="Knobloch S."/>
            <person name="Daussin A."/>
            <person name="Johannsson R."/>
            <person name="Marteinsson V.T."/>
        </authorList>
    </citation>
    <scope>NUCLEOTIDE SEQUENCE [LARGE SCALE GENOMIC DNA]</scope>
    <source>
        <strain evidence="7 8">Hp12</strain>
    </source>
</reference>
<comment type="catalytic activity">
    <reaction evidence="3">
        <text>2 GTP = 3',3'-c-di-GMP + 2 diphosphate</text>
        <dbReference type="Rhea" id="RHEA:24898"/>
        <dbReference type="ChEBI" id="CHEBI:33019"/>
        <dbReference type="ChEBI" id="CHEBI:37565"/>
        <dbReference type="ChEBI" id="CHEBI:58805"/>
        <dbReference type="EC" id="2.7.7.65"/>
    </reaction>
</comment>
<dbReference type="PROSITE" id="PS50887">
    <property type="entry name" value="GGDEF"/>
    <property type="match status" value="1"/>
</dbReference>
<dbReference type="FunFam" id="3.30.70.270:FF:000001">
    <property type="entry name" value="Diguanylate cyclase domain protein"/>
    <property type="match status" value="1"/>
</dbReference>
<dbReference type="SMART" id="SM00448">
    <property type="entry name" value="REC"/>
    <property type="match status" value="1"/>
</dbReference>
<dbReference type="SUPFAM" id="SSF52172">
    <property type="entry name" value="CheY-like"/>
    <property type="match status" value="1"/>
</dbReference>
<feature type="modified residue" description="4-aspartylphosphate" evidence="4">
    <location>
        <position position="57"/>
    </location>
</feature>
<dbReference type="InterPro" id="IPR011006">
    <property type="entry name" value="CheY-like_superfamily"/>
</dbReference>
<dbReference type="PANTHER" id="PTHR45138:SF9">
    <property type="entry name" value="DIGUANYLATE CYCLASE DGCM-RELATED"/>
    <property type="match status" value="1"/>
</dbReference>